<accession>A0A8S5UD52</accession>
<keyword evidence="1" id="KW-0472">Membrane</keyword>
<name>A0A8S5UD52_9CAUD</name>
<reference evidence="2" key="1">
    <citation type="journal article" date="2021" name="Proc. Natl. Acad. Sci. U.S.A.">
        <title>A Catalog of Tens of Thousands of Viruses from Human Metagenomes Reveals Hidden Associations with Chronic Diseases.</title>
        <authorList>
            <person name="Tisza M.J."/>
            <person name="Buck C.B."/>
        </authorList>
    </citation>
    <scope>NUCLEOTIDE SEQUENCE</scope>
    <source>
        <strain evidence="2">Ct13O11</strain>
    </source>
</reference>
<proteinExistence type="predicted"/>
<feature type="transmembrane region" description="Helical" evidence="1">
    <location>
        <begin position="12"/>
        <end position="35"/>
    </location>
</feature>
<evidence type="ECO:0000256" key="1">
    <source>
        <dbReference type="SAM" id="Phobius"/>
    </source>
</evidence>
<keyword evidence="1" id="KW-1133">Transmembrane helix</keyword>
<feature type="transmembrane region" description="Helical" evidence="1">
    <location>
        <begin position="41"/>
        <end position="62"/>
    </location>
</feature>
<keyword evidence="1" id="KW-0812">Transmembrane</keyword>
<evidence type="ECO:0000313" key="2">
    <source>
        <dbReference type="EMBL" id="DAF92413.1"/>
    </source>
</evidence>
<dbReference type="EMBL" id="BK016066">
    <property type="protein sequence ID" value="DAF92413.1"/>
    <property type="molecule type" value="Genomic_DNA"/>
</dbReference>
<protein>
    <submittedName>
        <fullName evidence="2">Uncharacterized protein</fullName>
    </submittedName>
</protein>
<sequence length="77" mass="8568">MTKEDRTKYQVYSALAMLLAGVALSVAGFLVPPVGEISDSVLWFFAQCLIYAGSIFGVSIYVQSKFTELKEEINKRK</sequence>
<organism evidence="2">
    <name type="scientific">Siphoviridae sp. ct13O11</name>
    <dbReference type="NCBI Taxonomy" id="2825303"/>
    <lineage>
        <taxon>Viruses</taxon>
        <taxon>Duplodnaviria</taxon>
        <taxon>Heunggongvirae</taxon>
        <taxon>Uroviricota</taxon>
        <taxon>Caudoviricetes</taxon>
    </lineage>
</organism>